<dbReference type="Proteomes" id="UP000520814">
    <property type="component" value="Unassembled WGS sequence"/>
</dbReference>
<evidence type="ECO:0000313" key="2">
    <source>
        <dbReference type="EMBL" id="MBB6053863.1"/>
    </source>
</evidence>
<dbReference type="AlphaFoldDB" id="A0A7W9SXQ8"/>
<protein>
    <submittedName>
        <fullName evidence="2">Uncharacterized protein</fullName>
    </submittedName>
</protein>
<gene>
    <name evidence="2" type="ORF">HNQ39_005710</name>
</gene>
<feature type="region of interest" description="Disordered" evidence="1">
    <location>
        <begin position="136"/>
        <end position="175"/>
    </location>
</feature>
<dbReference type="RefSeq" id="WP_184203951.1">
    <property type="nucleotide sequence ID" value="NZ_JACHGW010000009.1"/>
</dbReference>
<evidence type="ECO:0000313" key="3">
    <source>
        <dbReference type="Proteomes" id="UP000520814"/>
    </source>
</evidence>
<keyword evidence="3" id="KW-1185">Reference proteome</keyword>
<name>A0A7W9SXQ8_ARMRO</name>
<accession>A0A7W9SXQ8</accession>
<evidence type="ECO:0000256" key="1">
    <source>
        <dbReference type="SAM" id="MobiDB-lite"/>
    </source>
</evidence>
<organism evidence="2 3">
    <name type="scientific">Armatimonas rosea</name>
    <dbReference type="NCBI Taxonomy" id="685828"/>
    <lineage>
        <taxon>Bacteria</taxon>
        <taxon>Bacillati</taxon>
        <taxon>Armatimonadota</taxon>
        <taxon>Armatimonadia</taxon>
        <taxon>Armatimonadales</taxon>
        <taxon>Armatimonadaceae</taxon>
        <taxon>Armatimonas</taxon>
    </lineage>
</organism>
<proteinExistence type="predicted"/>
<sequence>MIKNHFHIIFTHNSSVVATRCFYEAAKRYLEESSELALVEDMDNLVAAVIKFIESFNVEPDIPPLDLALLIGKGLANRNTLKDDFCEIEIPIKDLNGRGMRYGGSHIDEGEPFECSLEFEEKAPVKRKGLTIPNALDLGPLDLPDPQEPVGQPLDLPLPPLTGTDLKLPLPPSAR</sequence>
<reference evidence="2 3" key="1">
    <citation type="submission" date="2020-08" db="EMBL/GenBank/DDBJ databases">
        <title>Genomic Encyclopedia of Type Strains, Phase IV (KMG-IV): sequencing the most valuable type-strain genomes for metagenomic binning, comparative biology and taxonomic classification.</title>
        <authorList>
            <person name="Goeker M."/>
        </authorList>
    </citation>
    <scope>NUCLEOTIDE SEQUENCE [LARGE SCALE GENOMIC DNA]</scope>
    <source>
        <strain evidence="2 3">DSM 23562</strain>
    </source>
</reference>
<comment type="caution">
    <text evidence="2">The sequence shown here is derived from an EMBL/GenBank/DDBJ whole genome shotgun (WGS) entry which is preliminary data.</text>
</comment>
<dbReference type="EMBL" id="JACHGW010000009">
    <property type="protein sequence ID" value="MBB6053863.1"/>
    <property type="molecule type" value="Genomic_DNA"/>
</dbReference>